<keyword evidence="2" id="KW-1185">Reference proteome</keyword>
<name>A0ABY3CDN6_9GAMM</name>
<dbReference type="RefSeq" id="WP_127026840.1">
    <property type="nucleotide sequence ID" value="NZ_RYFG02000025.1"/>
</dbReference>
<dbReference type="EMBL" id="RYFG02000025">
    <property type="protein sequence ID" value="TRX00746.1"/>
    <property type="molecule type" value="Genomic_DNA"/>
</dbReference>
<organism evidence="1 2">
    <name type="scientific">Candidatus Methylobacter oryzae</name>
    <dbReference type="NCBI Taxonomy" id="2497749"/>
    <lineage>
        <taxon>Bacteria</taxon>
        <taxon>Pseudomonadati</taxon>
        <taxon>Pseudomonadota</taxon>
        <taxon>Gammaproteobacteria</taxon>
        <taxon>Methylococcales</taxon>
        <taxon>Methylococcaceae</taxon>
        <taxon>Methylobacter</taxon>
    </lineage>
</organism>
<accession>A0ABY3CDN6</accession>
<comment type="caution">
    <text evidence="1">The sequence shown here is derived from an EMBL/GenBank/DDBJ whole genome shotgun (WGS) entry which is preliminary data.</text>
</comment>
<proteinExistence type="predicted"/>
<evidence type="ECO:0000313" key="1">
    <source>
        <dbReference type="EMBL" id="TRX00746.1"/>
    </source>
</evidence>
<reference evidence="1 2" key="1">
    <citation type="journal article" date="2019" name="Antonie Van Leeuwenhoek">
        <title>Description of 'Ca. Methylobacter oryzae' KRF1, a novel species from the environmentally important Methylobacter clade 2.</title>
        <authorList>
            <person name="Khatri K."/>
            <person name="Mohite J.A."/>
            <person name="Pandit P.S."/>
            <person name="Bahulikar R."/>
            <person name="Rahalkar M.C."/>
        </authorList>
    </citation>
    <scope>NUCLEOTIDE SEQUENCE [LARGE SCALE GENOMIC DNA]</scope>
    <source>
        <strain evidence="1 2">KRF1</strain>
    </source>
</reference>
<sequence>MNELTNVVKIWQLIQRLIFPLGDLARYCKKNDSSEKTDGAMYSISMNFSAKIIKGKNKVEL</sequence>
<protein>
    <submittedName>
        <fullName evidence="1">Uncharacterized protein</fullName>
    </submittedName>
</protein>
<evidence type="ECO:0000313" key="2">
    <source>
        <dbReference type="Proteomes" id="UP000733744"/>
    </source>
</evidence>
<dbReference type="Proteomes" id="UP000733744">
    <property type="component" value="Unassembled WGS sequence"/>
</dbReference>
<gene>
    <name evidence="1" type="ORF">EKO24_005345</name>
</gene>